<feature type="transmembrane region" description="Helical" evidence="7">
    <location>
        <begin position="45"/>
        <end position="70"/>
    </location>
</feature>
<keyword evidence="5 7" id="KW-1133">Transmembrane helix</keyword>
<gene>
    <name evidence="9" type="ORF">DNHGIG_05890</name>
</gene>
<accession>A0AAV4LB77</accession>
<keyword evidence="2" id="KW-0813">Transport</keyword>
<protein>
    <submittedName>
        <fullName evidence="9">MFS transporter</fullName>
    </submittedName>
</protein>
<proteinExistence type="predicted"/>
<feature type="transmembrane region" description="Helical" evidence="7">
    <location>
        <begin position="163"/>
        <end position="185"/>
    </location>
</feature>
<keyword evidence="3" id="KW-1003">Cell membrane</keyword>
<dbReference type="Gene3D" id="1.20.1250.20">
    <property type="entry name" value="MFS general substrate transporter like domains"/>
    <property type="match status" value="2"/>
</dbReference>
<feature type="domain" description="Major facilitator superfamily (MFS) profile" evidence="8">
    <location>
        <begin position="7"/>
        <end position="394"/>
    </location>
</feature>
<feature type="transmembrane region" description="Helical" evidence="7">
    <location>
        <begin position="107"/>
        <end position="126"/>
    </location>
</feature>
<feature type="transmembrane region" description="Helical" evidence="7">
    <location>
        <begin position="282"/>
        <end position="306"/>
    </location>
</feature>
<dbReference type="Proteomes" id="UP001057291">
    <property type="component" value="Unassembled WGS sequence"/>
</dbReference>
<name>A0AAV4LB77_9BACL</name>
<evidence type="ECO:0000259" key="8">
    <source>
        <dbReference type="PROSITE" id="PS50850"/>
    </source>
</evidence>
<dbReference type="InterPro" id="IPR020846">
    <property type="entry name" value="MFS_dom"/>
</dbReference>
<dbReference type="PROSITE" id="PS50850">
    <property type="entry name" value="MFS"/>
    <property type="match status" value="1"/>
</dbReference>
<dbReference type="PANTHER" id="PTHR43414:SF6">
    <property type="entry name" value="MULTIDRUG RESISTANCE PROTEIN MDTG"/>
    <property type="match status" value="1"/>
</dbReference>
<dbReference type="InterPro" id="IPR036259">
    <property type="entry name" value="MFS_trans_sf"/>
</dbReference>
<dbReference type="GO" id="GO:0022857">
    <property type="term" value="F:transmembrane transporter activity"/>
    <property type="evidence" value="ECO:0007669"/>
    <property type="project" value="InterPro"/>
</dbReference>
<feature type="transmembrane region" description="Helical" evidence="7">
    <location>
        <begin position="365"/>
        <end position="387"/>
    </location>
</feature>
<evidence type="ECO:0000256" key="6">
    <source>
        <dbReference type="ARBA" id="ARBA00023136"/>
    </source>
</evidence>
<evidence type="ECO:0000256" key="2">
    <source>
        <dbReference type="ARBA" id="ARBA00022448"/>
    </source>
</evidence>
<dbReference type="AlphaFoldDB" id="A0AAV4LB77"/>
<feature type="transmembrane region" description="Helical" evidence="7">
    <location>
        <begin position="82"/>
        <end position="101"/>
    </location>
</feature>
<dbReference type="RefSeq" id="WP_282198274.1">
    <property type="nucleotide sequence ID" value="NZ_BOQE01000001.1"/>
</dbReference>
<dbReference type="EMBL" id="BOQE01000001">
    <property type="protein sequence ID" value="GIM45040.1"/>
    <property type="molecule type" value="Genomic_DNA"/>
</dbReference>
<evidence type="ECO:0000313" key="9">
    <source>
        <dbReference type="EMBL" id="GIM45040.1"/>
    </source>
</evidence>
<feature type="transmembrane region" description="Helical" evidence="7">
    <location>
        <begin position="339"/>
        <end position="359"/>
    </location>
</feature>
<feature type="transmembrane region" description="Helical" evidence="7">
    <location>
        <begin position="206"/>
        <end position="234"/>
    </location>
</feature>
<organism evidence="9 10">
    <name type="scientific">Collibacillus ludicampi</name>
    <dbReference type="NCBI Taxonomy" id="2771369"/>
    <lineage>
        <taxon>Bacteria</taxon>
        <taxon>Bacillati</taxon>
        <taxon>Bacillota</taxon>
        <taxon>Bacilli</taxon>
        <taxon>Bacillales</taxon>
        <taxon>Alicyclobacillaceae</taxon>
        <taxon>Collibacillus</taxon>
    </lineage>
</organism>
<evidence type="ECO:0000256" key="3">
    <source>
        <dbReference type="ARBA" id="ARBA00022475"/>
    </source>
</evidence>
<dbReference type="Pfam" id="PF07690">
    <property type="entry name" value="MFS_1"/>
    <property type="match status" value="1"/>
</dbReference>
<feature type="transmembrane region" description="Helical" evidence="7">
    <location>
        <begin position="246"/>
        <end position="270"/>
    </location>
</feature>
<dbReference type="SUPFAM" id="SSF103473">
    <property type="entry name" value="MFS general substrate transporter"/>
    <property type="match status" value="1"/>
</dbReference>
<reference evidence="9" key="1">
    <citation type="journal article" date="2023" name="Int. J. Syst. Evol. Microbiol.">
        <title>Collibacillus ludicampi gen. nov., sp. nov., a new soil bacterium of the family Alicyclobacillaceae.</title>
        <authorList>
            <person name="Jojima T."/>
            <person name="Ioku Y."/>
            <person name="Fukuta Y."/>
            <person name="Shirasaka N."/>
            <person name="Matsumura Y."/>
            <person name="Mori M."/>
        </authorList>
    </citation>
    <scope>NUCLEOTIDE SEQUENCE</scope>
    <source>
        <strain evidence="9">TP075</strain>
    </source>
</reference>
<evidence type="ECO:0000256" key="1">
    <source>
        <dbReference type="ARBA" id="ARBA00004651"/>
    </source>
</evidence>
<evidence type="ECO:0000313" key="10">
    <source>
        <dbReference type="Proteomes" id="UP001057291"/>
    </source>
</evidence>
<feature type="transmembrane region" description="Helical" evidence="7">
    <location>
        <begin position="312"/>
        <end position="332"/>
    </location>
</feature>
<keyword evidence="6 7" id="KW-0472">Membrane</keyword>
<comment type="caution">
    <text evidence="9">The sequence shown here is derived from an EMBL/GenBank/DDBJ whole genome shotgun (WGS) entry which is preliminary data.</text>
</comment>
<keyword evidence="4 7" id="KW-0812">Transmembrane</keyword>
<evidence type="ECO:0000256" key="4">
    <source>
        <dbReference type="ARBA" id="ARBA00022692"/>
    </source>
</evidence>
<comment type="subcellular location">
    <subcellularLocation>
        <location evidence="1">Cell membrane</location>
        <topology evidence="1">Multi-pass membrane protein</topology>
    </subcellularLocation>
</comment>
<dbReference type="InterPro" id="IPR001958">
    <property type="entry name" value="Tet-R_TetA/multi-R_MdtG-like"/>
</dbReference>
<dbReference type="InterPro" id="IPR011701">
    <property type="entry name" value="MFS"/>
</dbReference>
<evidence type="ECO:0000256" key="7">
    <source>
        <dbReference type="SAM" id="Phobius"/>
    </source>
</evidence>
<sequence>MNSWKRNLYLMWFVQFGAGISLSFIFSFVPLYLPHLGVTGTRQVGIWSGILMGAAPLFAALLGPFWGNLADKHGRKIMVERVLLSNIAVVIAMGFVTNVYQFLALRILQGILGGFTSAAIALVTSFTPREKTGYALGIYQTAQIVGSASGPMIGGFLADAFNYRFPFFFMSVVSLTSFLVVFFLVKEPPLRGNVKKSESFVRSLSAVTHIPGLMPMAFINFLIQFGLMIIAPIVPLYIKSLSHEGAYVATITGIILALGGAAAALSSVITGRIGDRVGHRRILLTLSMGTGIMFGLTALASSIFTFGLARTATGLFLGGLMPTSNALISQFVTEEKRGVAFGVTTSMTLLGNVLGPLAGGWLSGVIGLAETFLVTMGLFLITALWVWTHNPQKMLKQSEG</sequence>
<dbReference type="PRINTS" id="PR01035">
    <property type="entry name" value="TCRTETA"/>
</dbReference>
<keyword evidence="10" id="KW-1185">Reference proteome</keyword>
<feature type="transmembrane region" description="Helical" evidence="7">
    <location>
        <begin position="138"/>
        <end position="157"/>
    </location>
</feature>
<evidence type="ECO:0000256" key="5">
    <source>
        <dbReference type="ARBA" id="ARBA00022989"/>
    </source>
</evidence>
<dbReference type="GO" id="GO:0005886">
    <property type="term" value="C:plasma membrane"/>
    <property type="evidence" value="ECO:0007669"/>
    <property type="project" value="UniProtKB-SubCell"/>
</dbReference>
<feature type="transmembrane region" description="Helical" evidence="7">
    <location>
        <begin position="12"/>
        <end position="33"/>
    </location>
</feature>
<dbReference type="PANTHER" id="PTHR43414">
    <property type="entry name" value="MULTIDRUG RESISTANCE PROTEIN MDTG"/>
    <property type="match status" value="1"/>
</dbReference>